<organism evidence="2">
    <name type="scientific">anaerobic digester metagenome</name>
    <dbReference type="NCBI Taxonomy" id="1263854"/>
    <lineage>
        <taxon>unclassified sequences</taxon>
        <taxon>metagenomes</taxon>
        <taxon>ecological metagenomes</taxon>
    </lineage>
</organism>
<dbReference type="GO" id="GO:0008803">
    <property type="term" value="F:bis(5'-nucleosyl)-tetraphosphatase (symmetrical) activity"/>
    <property type="evidence" value="ECO:0007669"/>
    <property type="project" value="TreeGrafter"/>
</dbReference>
<dbReference type="SUPFAM" id="SSF56300">
    <property type="entry name" value="Metallo-dependent phosphatases"/>
    <property type="match status" value="1"/>
</dbReference>
<proteinExistence type="predicted"/>
<dbReference type="GO" id="GO:0016791">
    <property type="term" value="F:phosphatase activity"/>
    <property type="evidence" value="ECO:0007669"/>
    <property type="project" value="TreeGrafter"/>
</dbReference>
<accession>A0A485M2T3</accession>
<evidence type="ECO:0000259" key="1">
    <source>
        <dbReference type="Pfam" id="PF00149"/>
    </source>
</evidence>
<dbReference type="InterPro" id="IPR050126">
    <property type="entry name" value="Ap4A_hydrolase"/>
</dbReference>
<dbReference type="GO" id="GO:0005737">
    <property type="term" value="C:cytoplasm"/>
    <property type="evidence" value="ECO:0007669"/>
    <property type="project" value="TreeGrafter"/>
</dbReference>
<dbReference type="PANTHER" id="PTHR42850">
    <property type="entry name" value="METALLOPHOSPHOESTERASE"/>
    <property type="match status" value="1"/>
</dbReference>
<sequence>MMRTFAIGDIHGRLDLLEDLVGRIEPGKEDILVFLGDYIDRGPRIVETIDYLIDLAKEVPCIFLRGNHEDMFLEFLEFGTNKSLYFANGGMKTVESYLGGEPFVSHTQVAHALSQKHRDFYANLRWYYEDRYYIYVHAGIRPGVPMFRQERHDLAWIRDDFIFSPTGLSKKVVFGHTPFARPFVKEDKIGVDTGAIYGGVLTAVQLPEEIFIQSHR</sequence>
<dbReference type="CDD" id="cd00144">
    <property type="entry name" value="MPP_PPP_family"/>
    <property type="match status" value="1"/>
</dbReference>
<dbReference type="InterPro" id="IPR029052">
    <property type="entry name" value="Metallo-depent_PP-like"/>
</dbReference>
<protein>
    <submittedName>
        <fullName evidence="2">Bis(5'-nucleosyl)-tetraphosphatase PrpE (Asymmetrical)</fullName>
        <ecNumber evidence="2">3.6.1.17</ecNumber>
    </submittedName>
</protein>
<dbReference type="EC" id="3.6.1.17" evidence="2"/>
<feature type="domain" description="Calcineurin-like phosphoesterase" evidence="1">
    <location>
        <begin position="2"/>
        <end position="180"/>
    </location>
</feature>
<dbReference type="Pfam" id="PF00149">
    <property type="entry name" value="Metallophos"/>
    <property type="match status" value="1"/>
</dbReference>
<name>A0A485M2T3_9ZZZZ</name>
<dbReference type="GO" id="GO:0110154">
    <property type="term" value="P:RNA decapping"/>
    <property type="evidence" value="ECO:0007669"/>
    <property type="project" value="TreeGrafter"/>
</dbReference>
<dbReference type="GO" id="GO:0004081">
    <property type="term" value="F:bis(5'-nucleosyl)-tetraphosphatase (asymmetrical) activity"/>
    <property type="evidence" value="ECO:0007669"/>
    <property type="project" value="UniProtKB-EC"/>
</dbReference>
<dbReference type="AlphaFoldDB" id="A0A485M2T3"/>
<gene>
    <name evidence="2" type="primary">prpE</name>
    <name evidence="2" type="ORF">SCFA_540024</name>
</gene>
<dbReference type="PANTHER" id="PTHR42850:SF4">
    <property type="entry name" value="ZINC-DEPENDENT ENDOPOLYPHOSPHATASE"/>
    <property type="match status" value="1"/>
</dbReference>
<dbReference type="EMBL" id="CAADRM010000119">
    <property type="protein sequence ID" value="VFU16397.1"/>
    <property type="molecule type" value="Genomic_DNA"/>
</dbReference>
<dbReference type="Gene3D" id="3.60.21.10">
    <property type="match status" value="1"/>
</dbReference>
<evidence type="ECO:0000313" key="2">
    <source>
        <dbReference type="EMBL" id="VFU16397.1"/>
    </source>
</evidence>
<keyword evidence="2" id="KW-0378">Hydrolase</keyword>
<dbReference type="InterPro" id="IPR004843">
    <property type="entry name" value="Calcineurin-like_PHP"/>
</dbReference>
<reference evidence="2" key="1">
    <citation type="submission" date="2019-03" db="EMBL/GenBank/DDBJ databases">
        <authorList>
            <person name="Hao L."/>
        </authorList>
    </citation>
    <scope>NUCLEOTIDE SEQUENCE</scope>
</reference>